<dbReference type="PROSITE" id="PS51257">
    <property type="entry name" value="PROKAR_LIPOPROTEIN"/>
    <property type="match status" value="1"/>
</dbReference>
<gene>
    <name evidence="3" type="ORF">ACFQIC_17805</name>
</gene>
<name>A0ABW2EQI9_9BACI</name>
<dbReference type="SUPFAM" id="SSF49503">
    <property type="entry name" value="Cupredoxins"/>
    <property type="match status" value="1"/>
</dbReference>
<reference evidence="4" key="1">
    <citation type="journal article" date="2019" name="Int. J. Syst. Evol. Microbiol.">
        <title>The Global Catalogue of Microorganisms (GCM) 10K type strain sequencing project: providing services to taxonomists for standard genome sequencing and annotation.</title>
        <authorList>
            <consortium name="The Broad Institute Genomics Platform"/>
            <consortium name="The Broad Institute Genome Sequencing Center for Infectious Disease"/>
            <person name="Wu L."/>
            <person name="Ma J."/>
        </authorList>
    </citation>
    <scope>NUCLEOTIDE SEQUENCE [LARGE SCALE GENOMIC DNA]</scope>
    <source>
        <strain evidence="4">CGMCC 4.1621</strain>
    </source>
</reference>
<feature type="compositionally biased region" description="Acidic residues" evidence="1">
    <location>
        <begin position="31"/>
        <end position="40"/>
    </location>
</feature>
<feature type="compositionally biased region" description="Polar residues" evidence="1">
    <location>
        <begin position="41"/>
        <end position="52"/>
    </location>
</feature>
<sequence length="130" mass="13631">MSKKILMSMLLGLILVLTACGGSGDTGSDAGSEETTEENSSDGSGNSLDISATNFEFDQSEYTVVSGEEVTVNLTNEEGAHGIAIDEFDVSMDTEGSTTFTPDEPGEYTIQCSVPCGEGHNDMESTLIVE</sequence>
<feature type="signal peptide" evidence="2">
    <location>
        <begin position="1"/>
        <end position="19"/>
    </location>
</feature>
<dbReference type="InterPro" id="IPR008972">
    <property type="entry name" value="Cupredoxin"/>
</dbReference>
<keyword evidence="2" id="KW-0732">Signal</keyword>
<dbReference type="RefSeq" id="WP_204711101.1">
    <property type="nucleotide sequence ID" value="NZ_JBHSZV010000051.1"/>
</dbReference>
<feature type="region of interest" description="Disordered" evidence="1">
    <location>
        <begin position="24"/>
        <end position="52"/>
    </location>
</feature>
<dbReference type="Proteomes" id="UP001596410">
    <property type="component" value="Unassembled WGS sequence"/>
</dbReference>
<evidence type="ECO:0000313" key="4">
    <source>
        <dbReference type="Proteomes" id="UP001596410"/>
    </source>
</evidence>
<evidence type="ECO:0000313" key="3">
    <source>
        <dbReference type="EMBL" id="MFC7063668.1"/>
    </source>
</evidence>
<dbReference type="EMBL" id="JBHSZV010000051">
    <property type="protein sequence ID" value="MFC7063668.1"/>
    <property type="molecule type" value="Genomic_DNA"/>
</dbReference>
<evidence type="ECO:0000256" key="1">
    <source>
        <dbReference type="SAM" id="MobiDB-lite"/>
    </source>
</evidence>
<comment type="caution">
    <text evidence="3">The sequence shown here is derived from an EMBL/GenBank/DDBJ whole genome shotgun (WGS) entry which is preliminary data.</text>
</comment>
<evidence type="ECO:0000256" key="2">
    <source>
        <dbReference type="SAM" id="SignalP"/>
    </source>
</evidence>
<accession>A0ABW2EQI9</accession>
<organism evidence="3 4">
    <name type="scientific">Halobacillus seohaensis</name>
    <dbReference type="NCBI Taxonomy" id="447421"/>
    <lineage>
        <taxon>Bacteria</taxon>
        <taxon>Bacillati</taxon>
        <taxon>Bacillota</taxon>
        <taxon>Bacilli</taxon>
        <taxon>Bacillales</taxon>
        <taxon>Bacillaceae</taxon>
        <taxon>Halobacillus</taxon>
    </lineage>
</organism>
<proteinExistence type="predicted"/>
<keyword evidence="4" id="KW-1185">Reference proteome</keyword>
<dbReference type="Gene3D" id="2.60.40.420">
    <property type="entry name" value="Cupredoxins - blue copper proteins"/>
    <property type="match status" value="1"/>
</dbReference>
<protein>
    <submittedName>
        <fullName evidence="3">Cytochrome C oxidase subunit II</fullName>
    </submittedName>
</protein>
<feature type="chain" id="PRO_5046439646" evidence="2">
    <location>
        <begin position="20"/>
        <end position="130"/>
    </location>
</feature>